<keyword evidence="2" id="KW-1185">Reference proteome</keyword>
<name>A0A1H3PZ23_9PROT</name>
<accession>A0A1H3PZ23</accession>
<evidence type="ECO:0000313" key="1">
    <source>
        <dbReference type="EMBL" id="SDZ06270.1"/>
    </source>
</evidence>
<gene>
    <name evidence="1" type="ORF">SAMN05421881_11203</name>
</gene>
<proteinExistence type="predicted"/>
<sequence>MANFIRDGSMVLLLSLSLWLADDGNAHAHTHDEGEAYAPSEIEPQANSGDDAHEDAEDRLWIDTVQFAVTSTVDAAARWVDRFFGDPRWFDDQPADDPMLATSVGRLSVGPTWDQADGWGVISNLRARFFLPYLENRFSAVVGRLGFDEFMTGDDSARPGLLREPGADNEWLLGLGYDPVIQERRRLSFGAGFRGGLSFDPYLRVRYLMQSELSDRSQLRWQSVVFWRNSDGFGVSQRLDYEISFGERWLGRWSGRGIFAQQTDGFRWRTSGSLFYLYSNDQAYAGEIWARGETAQAVPTEDYGVRAIYRQRYLREWFFVEPWVGMHWPREELDQHRKASWIVGLRLEIIFGQSIMQREP</sequence>
<dbReference type="AlphaFoldDB" id="A0A1H3PZ23"/>
<dbReference type="OrthoDB" id="6646492at2"/>
<dbReference type="Proteomes" id="UP000198640">
    <property type="component" value="Unassembled WGS sequence"/>
</dbReference>
<dbReference type="RefSeq" id="WP_090415913.1">
    <property type="nucleotide sequence ID" value="NZ_FNOY01000120.1"/>
</dbReference>
<dbReference type="EMBL" id="FNOY01000120">
    <property type="protein sequence ID" value="SDZ06270.1"/>
    <property type="molecule type" value="Genomic_DNA"/>
</dbReference>
<evidence type="ECO:0000313" key="2">
    <source>
        <dbReference type="Proteomes" id="UP000198640"/>
    </source>
</evidence>
<organism evidence="1 2">
    <name type="scientific">Nitrosomonas halophila</name>
    <dbReference type="NCBI Taxonomy" id="44576"/>
    <lineage>
        <taxon>Bacteria</taxon>
        <taxon>Pseudomonadati</taxon>
        <taxon>Pseudomonadota</taxon>
        <taxon>Betaproteobacteria</taxon>
        <taxon>Nitrosomonadales</taxon>
        <taxon>Nitrosomonadaceae</taxon>
        <taxon>Nitrosomonas</taxon>
    </lineage>
</organism>
<protein>
    <submittedName>
        <fullName evidence="1">Uncharacterized protein</fullName>
    </submittedName>
</protein>
<reference evidence="1 2" key="1">
    <citation type="submission" date="2016-10" db="EMBL/GenBank/DDBJ databases">
        <authorList>
            <person name="de Groot N.N."/>
        </authorList>
    </citation>
    <scope>NUCLEOTIDE SEQUENCE [LARGE SCALE GENOMIC DNA]</scope>
    <source>
        <strain evidence="1 2">Nm1</strain>
    </source>
</reference>